<evidence type="ECO:0000256" key="8">
    <source>
        <dbReference type="ARBA" id="ARBA00023136"/>
    </source>
</evidence>
<keyword evidence="3 11" id="KW-0894">Sodium channel</keyword>
<feature type="transmembrane region" description="Helical" evidence="14">
    <location>
        <begin position="986"/>
        <end position="1008"/>
    </location>
</feature>
<dbReference type="OrthoDB" id="6282232at2759"/>
<evidence type="ECO:0000256" key="12">
    <source>
        <dbReference type="SAM" id="Coils"/>
    </source>
</evidence>
<evidence type="ECO:0000313" key="16">
    <source>
        <dbReference type="Proteomes" id="UP000286415"/>
    </source>
</evidence>
<evidence type="ECO:0000256" key="10">
    <source>
        <dbReference type="ARBA" id="ARBA00023303"/>
    </source>
</evidence>
<evidence type="ECO:0008006" key="17">
    <source>
        <dbReference type="Google" id="ProtNLM"/>
    </source>
</evidence>
<dbReference type="GO" id="GO:0005272">
    <property type="term" value="F:sodium channel activity"/>
    <property type="evidence" value="ECO:0007669"/>
    <property type="project" value="UniProtKB-KW"/>
</dbReference>
<evidence type="ECO:0000256" key="2">
    <source>
        <dbReference type="ARBA" id="ARBA00022448"/>
    </source>
</evidence>
<dbReference type="Pfam" id="PF00858">
    <property type="entry name" value="ASC"/>
    <property type="match status" value="1"/>
</dbReference>
<evidence type="ECO:0000256" key="7">
    <source>
        <dbReference type="ARBA" id="ARBA00023065"/>
    </source>
</evidence>
<feature type="coiled-coil region" evidence="12">
    <location>
        <begin position="669"/>
        <end position="696"/>
    </location>
</feature>
<evidence type="ECO:0000256" key="11">
    <source>
        <dbReference type="RuleBase" id="RU000679"/>
    </source>
</evidence>
<dbReference type="EMBL" id="NIRI02000056">
    <property type="protein sequence ID" value="KAG5446158.1"/>
    <property type="molecule type" value="Genomic_DNA"/>
</dbReference>
<evidence type="ECO:0000256" key="3">
    <source>
        <dbReference type="ARBA" id="ARBA00022461"/>
    </source>
</evidence>
<evidence type="ECO:0000256" key="5">
    <source>
        <dbReference type="ARBA" id="ARBA00022989"/>
    </source>
</evidence>
<keyword evidence="7 11" id="KW-0406">Ion transport</keyword>
<evidence type="ECO:0000256" key="9">
    <source>
        <dbReference type="ARBA" id="ARBA00023201"/>
    </source>
</evidence>
<keyword evidence="5 14" id="KW-1133">Transmembrane helix</keyword>
<organism evidence="15 16">
    <name type="scientific">Clonorchis sinensis</name>
    <name type="common">Chinese liver fluke</name>
    <dbReference type="NCBI Taxonomy" id="79923"/>
    <lineage>
        <taxon>Eukaryota</taxon>
        <taxon>Metazoa</taxon>
        <taxon>Spiralia</taxon>
        <taxon>Lophotrochozoa</taxon>
        <taxon>Platyhelminthes</taxon>
        <taxon>Trematoda</taxon>
        <taxon>Digenea</taxon>
        <taxon>Opisthorchiida</taxon>
        <taxon>Opisthorchiata</taxon>
        <taxon>Opisthorchiidae</taxon>
        <taxon>Clonorchis</taxon>
    </lineage>
</organism>
<dbReference type="STRING" id="79923.A0A3R7G4F4"/>
<keyword evidence="2 11" id="KW-0813">Transport</keyword>
<dbReference type="InterPro" id="IPR001873">
    <property type="entry name" value="ENaC"/>
</dbReference>
<comment type="subcellular location">
    <subcellularLocation>
        <location evidence="1">Membrane</location>
        <topology evidence="1">Multi-pass membrane protein</topology>
    </subcellularLocation>
</comment>
<evidence type="ECO:0000256" key="4">
    <source>
        <dbReference type="ARBA" id="ARBA00022692"/>
    </source>
</evidence>
<feature type="region of interest" description="Disordered" evidence="13">
    <location>
        <begin position="854"/>
        <end position="891"/>
    </location>
</feature>
<sequence length="1018" mass="115855">MSSPKSSNLHTVIEQPTNLDFRFPNPKVDVTTQSHIVKHKCLIHGSGNIFPDTFDIFNTTCFSTDEENPDSGVPDFLPATRPKIVPPVFHTNMFNKNNVLPGETQRNAKDMSDVDRIPENTADIHNLYFSPDEQSETCATSLPRSKIMQPSWTQMHCKHIINNNVSTNITDSTLDVHHMCCRNSGLTISREGARPYLSKCADLTPCQLYYRNPTKVYRENQCADEQSGITSDFRLPRDNRNSGCPMRTDLFQESCVLHQANQFNLFDAEEPSSTTRLHTVEQHSKISTRMYRWLAMFLACLIVLLVLTYRIIQWYHQYEAMKHYFVYTNQMVNADREDLPNVPLSTNLSAMLPYISEMVDRKHGPTATHHRPAGLVVTICNVNPLRGTALFAFQNGPSIYDLLLRSRQSHFGNPEVKDSNTTSRRTLLSVDLISRSGHRIEEMLKRCRSGNTMYYYNNFSSILTRHGLCHLVRLNSQDREIEFLMDPQEYDYLLPNSGLVGLRVWVHASESQARSDLQLGAMETHVHLSAFGSVPLGVQPNEFVVSPAFHTISRIAIGLQGKQRILFASENSCLPTHRCSLHSEEETQNAEIRMQQKPTDSVSPNIWRSSRNSPLIPMTAYLLSTTQTPKSPILYSVLALRNPSLYSRSARTVSLGLRIQQRAFLQLVNRTAFEELEKLRAGFSELQNELRRTTTQLYLLRKQLWNDERSLMQRAERNAQCLTSSLQHIRSLVNTSSSFYEDLCALSLAEQLYTGNILHCNSSVGDEFRTNTTEEEDIRRKTILVGQMSHGFSVDNQFGKTRADMIEQYAETSKSNLLELQLINLFFATSISGSQLKDVLRKYLRPLSAKRMQLKPRIEGPQSRENLQDRQELGPSDRFGKSHSSDPCDGRSQMGLEEKFHDWLVEIGKQIAASLQRLELFVDSTNAIVSANRPIIEAFQFSQGNISRIHPTGLVSFTIQLEADSNFLMTHQVTSLDTVLNPFGEILGICFAFLGILIPLLLLIDYGFNQTSCRQRFR</sequence>
<keyword evidence="4 11" id="KW-0812">Transmembrane</keyword>
<comment type="similarity">
    <text evidence="11">Belongs to the amiloride-sensitive sodium channel (TC 1.A.6) family.</text>
</comment>
<reference evidence="15 16" key="1">
    <citation type="journal article" date="2018" name="Biotechnol. Adv.">
        <title>Improved genomic resources and new bioinformatic workflow for the carcinogenic parasite Clonorchis sinensis: Biotechnological implications.</title>
        <authorList>
            <person name="Wang D."/>
            <person name="Korhonen P.K."/>
            <person name="Gasser R.B."/>
            <person name="Young N.D."/>
        </authorList>
    </citation>
    <scope>NUCLEOTIDE SEQUENCE [LARGE SCALE GENOMIC DNA]</scope>
    <source>
        <strain evidence="15">Cs-k2</strain>
    </source>
</reference>
<proteinExistence type="inferred from homology"/>
<evidence type="ECO:0000256" key="13">
    <source>
        <dbReference type="SAM" id="MobiDB-lite"/>
    </source>
</evidence>
<dbReference type="AlphaFoldDB" id="A0A3R7G4F4"/>
<accession>A0A3R7G4F4</accession>
<dbReference type="Proteomes" id="UP000286415">
    <property type="component" value="Unassembled WGS sequence"/>
</dbReference>
<reference evidence="15 16" key="2">
    <citation type="journal article" date="2021" name="Genomics">
        <title>High-quality reference genome for Clonorchis sinensis.</title>
        <authorList>
            <person name="Young N.D."/>
            <person name="Stroehlein A.J."/>
            <person name="Kinkar L."/>
            <person name="Wang T."/>
            <person name="Sohn W.M."/>
            <person name="Chang B.C.H."/>
            <person name="Kaur P."/>
            <person name="Weisz D."/>
            <person name="Dudchenko O."/>
            <person name="Aiden E.L."/>
            <person name="Korhonen P.K."/>
            <person name="Gasser R.B."/>
        </authorList>
    </citation>
    <scope>NUCLEOTIDE SEQUENCE [LARGE SCALE GENOMIC DNA]</scope>
    <source>
        <strain evidence="15">Cs-k2</strain>
    </source>
</reference>
<feature type="compositionally biased region" description="Basic and acidic residues" evidence="13">
    <location>
        <begin position="878"/>
        <end position="889"/>
    </location>
</feature>
<keyword evidence="9 11" id="KW-0739">Sodium transport</keyword>
<evidence type="ECO:0000256" key="6">
    <source>
        <dbReference type="ARBA" id="ARBA00023053"/>
    </source>
</evidence>
<evidence type="ECO:0000256" key="14">
    <source>
        <dbReference type="SAM" id="Phobius"/>
    </source>
</evidence>
<keyword evidence="6" id="KW-0915">Sodium</keyword>
<comment type="caution">
    <text evidence="15">The sequence shown here is derived from an EMBL/GenBank/DDBJ whole genome shotgun (WGS) entry which is preliminary data.</text>
</comment>
<keyword evidence="12" id="KW-0175">Coiled coil</keyword>
<keyword evidence="16" id="KW-1185">Reference proteome</keyword>
<evidence type="ECO:0000313" key="15">
    <source>
        <dbReference type="EMBL" id="KAG5446158.1"/>
    </source>
</evidence>
<feature type="transmembrane region" description="Helical" evidence="14">
    <location>
        <begin position="293"/>
        <end position="312"/>
    </location>
</feature>
<name>A0A3R7G4F4_CLOSI</name>
<evidence type="ECO:0000256" key="1">
    <source>
        <dbReference type="ARBA" id="ARBA00004141"/>
    </source>
</evidence>
<keyword evidence="10 11" id="KW-0407">Ion channel</keyword>
<keyword evidence="8 14" id="KW-0472">Membrane</keyword>
<dbReference type="GO" id="GO:0016020">
    <property type="term" value="C:membrane"/>
    <property type="evidence" value="ECO:0007669"/>
    <property type="project" value="UniProtKB-SubCell"/>
</dbReference>
<gene>
    <name evidence="15" type="ORF">CSKR_106108</name>
</gene>
<dbReference type="InParanoid" id="A0A3R7G4F4"/>
<protein>
    <recommendedName>
        <fullName evidence="17">Acid sensing ion channel 4 pituitary</fullName>
    </recommendedName>
</protein>